<proteinExistence type="predicted"/>
<reference evidence="2 3" key="1">
    <citation type="submission" date="2019-06" db="EMBL/GenBank/DDBJ databases">
        <title>Sulfurimonas gotlandica sp. nov., a chemoautotrophic and psychrotolerant epsilonproteobacterium isolated from a pelagic redoxcline, and an emended description of the genus Sulfurimonas.</title>
        <authorList>
            <person name="Wang S."/>
            <person name="Jiang L."/>
            <person name="Shao Z."/>
        </authorList>
    </citation>
    <scope>NUCLEOTIDE SEQUENCE [LARGE SCALE GENOMIC DNA]</scope>
    <source>
        <strain evidence="2 3">S2-6</strain>
    </source>
</reference>
<evidence type="ECO:0000256" key="1">
    <source>
        <dbReference type="SAM" id="SignalP"/>
    </source>
</evidence>
<evidence type="ECO:0008006" key="4">
    <source>
        <dbReference type="Google" id="ProtNLM"/>
    </source>
</evidence>
<keyword evidence="3" id="KW-1185">Reference proteome</keyword>
<evidence type="ECO:0000313" key="3">
    <source>
        <dbReference type="Proteomes" id="UP000593719"/>
    </source>
</evidence>
<dbReference type="Proteomes" id="UP000593719">
    <property type="component" value="Chromosome"/>
</dbReference>
<dbReference type="RefSeq" id="WP_193150084.1">
    <property type="nucleotide sequence ID" value="NZ_CP041235.1"/>
</dbReference>
<gene>
    <name evidence="2" type="ORF">FJR45_08025</name>
</gene>
<evidence type="ECO:0000313" key="2">
    <source>
        <dbReference type="EMBL" id="QOP43898.1"/>
    </source>
</evidence>
<sequence>MIIRKILRKYFAALFVLATLMAVFHHHSDLEVHEDCQICSISSNIFDGDIQREPIYLPTLEQTLCFVPISTFFIYINEIKFTLLSIPELPPSYS</sequence>
<name>A0A7M1B581_9BACT</name>
<dbReference type="AlphaFoldDB" id="A0A7M1B581"/>
<feature type="signal peptide" evidence="1">
    <location>
        <begin position="1"/>
        <end position="27"/>
    </location>
</feature>
<keyword evidence="1" id="KW-0732">Signal</keyword>
<protein>
    <recommendedName>
        <fullName evidence="4">DUF2946 domain-containing protein</fullName>
    </recommendedName>
</protein>
<feature type="chain" id="PRO_5032805938" description="DUF2946 domain-containing protein" evidence="1">
    <location>
        <begin position="28"/>
        <end position="94"/>
    </location>
</feature>
<accession>A0A7M1B581</accession>
<dbReference type="EMBL" id="CP041235">
    <property type="protein sequence ID" value="QOP43898.1"/>
    <property type="molecule type" value="Genomic_DNA"/>
</dbReference>
<organism evidence="2 3">
    <name type="scientific">Sulfurimonas sediminis</name>
    <dbReference type="NCBI Taxonomy" id="2590020"/>
    <lineage>
        <taxon>Bacteria</taxon>
        <taxon>Pseudomonadati</taxon>
        <taxon>Campylobacterota</taxon>
        <taxon>Epsilonproteobacteria</taxon>
        <taxon>Campylobacterales</taxon>
        <taxon>Sulfurimonadaceae</taxon>
        <taxon>Sulfurimonas</taxon>
    </lineage>
</organism>
<dbReference type="KEGG" id="ssei:FJR45_08025"/>